<proteinExistence type="predicted"/>
<evidence type="ECO:0000259" key="3">
    <source>
        <dbReference type="PROSITE" id="PS50006"/>
    </source>
</evidence>
<organism evidence="4 5">
    <name type="scientific">Sinomonas terricola</name>
    <dbReference type="NCBI Taxonomy" id="3110330"/>
    <lineage>
        <taxon>Bacteria</taxon>
        <taxon>Bacillati</taxon>
        <taxon>Actinomycetota</taxon>
        <taxon>Actinomycetes</taxon>
        <taxon>Micrococcales</taxon>
        <taxon>Micrococcaceae</taxon>
        <taxon>Sinomonas</taxon>
    </lineage>
</organism>
<feature type="compositionally biased region" description="Low complexity" evidence="2">
    <location>
        <begin position="248"/>
        <end position="270"/>
    </location>
</feature>
<name>A0ABU5T4V4_9MICC</name>
<feature type="region of interest" description="Disordered" evidence="2">
    <location>
        <begin position="159"/>
        <end position="178"/>
    </location>
</feature>
<feature type="region of interest" description="Disordered" evidence="2">
    <location>
        <begin position="242"/>
        <end position="381"/>
    </location>
</feature>
<feature type="compositionally biased region" description="Pro residues" evidence="2">
    <location>
        <begin position="358"/>
        <end position="370"/>
    </location>
</feature>
<evidence type="ECO:0000256" key="1">
    <source>
        <dbReference type="ARBA" id="ARBA00022553"/>
    </source>
</evidence>
<accession>A0ABU5T4V4</accession>
<feature type="compositionally biased region" description="Basic and acidic residues" evidence="2">
    <location>
        <begin position="271"/>
        <end position="281"/>
    </location>
</feature>
<gene>
    <name evidence="4" type="ORF">SPF06_08180</name>
</gene>
<dbReference type="RefSeq" id="WP_323278535.1">
    <property type="nucleotide sequence ID" value="NZ_JAYGGQ010000004.1"/>
</dbReference>
<evidence type="ECO:0000256" key="2">
    <source>
        <dbReference type="SAM" id="MobiDB-lite"/>
    </source>
</evidence>
<dbReference type="InterPro" id="IPR008984">
    <property type="entry name" value="SMAD_FHA_dom_sf"/>
</dbReference>
<dbReference type="CDD" id="cd00060">
    <property type="entry name" value="FHA"/>
    <property type="match status" value="1"/>
</dbReference>
<dbReference type="InterPro" id="IPR000253">
    <property type="entry name" value="FHA_dom"/>
</dbReference>
<dbReference type="Gene3D" id="2.60.200.20">
    <property type="match status" value="1"/>
</dbReference>
<keyword evidence="1" id="KW-0597">Phosphoprotein</keyword>
<dbReference type="Proteomes" id="UP001304769">
    <property type="component" value="Unassembled WGS sequence"/>
</dbReference>
<protein>
    <submittedName>
        <fullName evidence="4">FHA domain-containing protein</fullName>
    </submittedName>
</protein>
<feature type="compositionally biased region" description="Low complexity" evidence="2">
    <location>
        <begin position="192"/>
        <end position="202"/>
    </location>
</feature>
<reference evidence="4 5" key="1">
    <citation type="submission" date="2023-12" db="EMBL/GenBank/DDBJ databases">
        <title>Sinomonas terricola sp. nov, isolated from litchi orchard soil in Guangdong, PR China.</title>
        <authorList>
            <person name="Jiaxin W."/>
            <person name="Yang Z."/>
            <person name="Honghui Z."/>
        </authorList>
    </citation>
    <scope>NUCLEOTIDE SEQUENCE [LARGE SCALE GENOMIC DNA]</scope>
    <source>
        <strain evidence="4 5">JGH33</strain>
    </source>
</reference>
<dbReference type="PROSITE" id="PS50006">
    <property type="entry name" value="FHA_DOMAIN"/>
    <property type="match status" value="1"/>
</dbReference>
<feature type="domain" description="FHA" evidence="3">
    <location>
        <begin position="437"/>
        <end position="498"/>
    </location>
</feature>
<feature type="compositionally biased region" description="Low complexity" evidence="2">
    <location>
        <begin position="169"/>
        <end position="178"/>
    </location>
</feature>
<dbReference type="EMBL" id="JAYGGQ010000004">
    <property type="protein sequence ID" value="MEA5454695.1"/>
    <property type="molecule type" value="Genomic_DNA"/>
</dbReference>
<feature type="region of interest" description="Disordered" evidence="2">
    <location>
        <begin position="192"/>
        <end position="229"/>
    </location>
</feature>
<evidence type="ECO:0000313" key="4">
    <source>
        <dbReference type="EMBL" id="MEA5454695.1"/>
    </source>
</evidence>
<evidence type="ECO:0000313" key="5">
    <source>
        <dbReference type="Proteomes" id="UP001304769"/>
    </source>
</evidence>
<feature type="compositionally biased region" description="Low complexity" evidence="2">
    <location>
        <begin position="348"/>
        <end position="357"/>
    </location>
</feature>
<feature type="compositionally biased region" description="Polar residues" evidence="2">
    <location>
        <begin position="288"/>
        <end position="297"/>
    </location>
</feature>
<dbReference type="Pfam" id="PF00498">
    <property type="entry name" value="FHA"/>
    <property type="match status" value="1"/>
</dbReference>
<keyword evidence="5" id="KW-1185">Reference proteome</keyword>
<sequence>MHSAEHESGYIPGEGWTAAVRGRIAVLVPSSAAGALVSQLWGPLGPDADLYAVLGVLTREHGLGDLPPFGILERGERLRLVVRGAVSARVTTARGTEEVSGADVGTWAERAVDAWSGAQLEAVGPRTPPVGASADRYPLADGAARAVAVFVGAAVRTRGPDAAEPPRAEAPGAAASADTELGETLTPFETEAAVGEAAESSAPPVGGPRTPEPSAPEATTGTTAGYDHLWEQTVVRRVEDAAMRPSVEEPAAATTAPEAEAPEAEAPAGAPRRDTQPDHALRPPSEPRLSNQPRASNQPPPLIQSVPWSSGASEQRRSITSELFGDHDGETIVRSELDAAPAPEQGTGPSPESGVAPAPGPGPGPSPPGRTAPGEPRADAPLVLGRACPSKHANPPTNAQCRVCGVPLSGEARQLPRPPLGRVRFADGDVVELVEPLVVGRQPSVSRVPSGAIPRLVTVESPSGDISRNHLEVRLEGWHVMVRDLKATNGTVIEREGQPARRLGQGEMAIVLDGDVADLGDGVTLTFEDVP</sequence>
<feature type="compositionally biased region" description="Basic and acidic residues" evidence="2">
    <location>
        <begin position="314"/>
        <end position="337"/>
    </location>
</feature>
<dbReference type="SUPFAM" id="SSF49879">
    <property type="entry name" value="SMAD/FHA domain"/>
    <property type="match status" value="1"/>
</dbReference>
<comment type="caution">
    <text evidence="4">The sequence shown here is derived from an EMBL/GenBank/DDBJ whole genome shotgun (WGS) entry which is preliminary data.</text>
</comment>